<evidence type="ECO:0000313" key="2">
    <source>
        <dbReference type="EMBL" id="KAH3737988.1"/>
    </source>
</evidence>
<name>A0A9D4D642_DREPO</name>
<dbReference type="EMBL" id="JAIWYP010000011">
    <property type="protein sequence ID" value="KAH3737988.1"/>
    <property type="molecule type" value="Genomic_DNA"/>
</dbReference>
<comment type="caution">
    <text evidence="2">The sequence shown here is derived from an EMBL/GenBank/DDBJ whole genome shotgun (WGS) entry which is preliminary data.</text>
</comment>
<keyword evidence="3" id="KW-1185">Reference proteome</keyword>
<feature type="region of interest" description="Disordered" evidence="1">
    <location>
        <begin position="1"/>
        <end position="20"/>
    </location>
</feature>
<gene>
    <name evidence="2" type="ORF">DPMN_044590</name>
</gene>
<organism evidence="2 3">
    <name type="scientific">Dreissena polymorpha</name>
    <name type="common">Zebra mussel</name>
    <name type="synonym">Mytilus polymorpha</name>
    <dbReference type="NCBI Taxonomy" id="45954"/>
    <lineage>
        <taxon>Eukaryota</taxon>
        <taxon>Metazoa</taxon>
        <taxon>Spiralia</taxon>
        <taxon>Lophotrochozoa</taxon>
        <taxon>Mollusca</taxon>
        <taxon>Bivalvia</taxon>
        <taxon>Autobranchia</taxon>
        <taxon>Heteroconchia</taxon>
        <taxon>Euheterodonta</taxon>
        <taxon>Imparidentia</taxon>
        <taxon>Neoheterodontei</taxon>
        <taxon>Myida</taxon>
        <taxon>Dreissenoidea</taxon>
        <taxon>Dreissenidae</taxon>
        <taxon>Dreissena</taxon>
    </lineage>
</organism>
<protein>
    <submittedName>
        <fullName evidence="2">Uncharacterized protein</fullName>
    </submittedName>
</protein>
<dbReference type="Proteomes" id="UP000828390">
    <property type="component" value="Unassembled WGS sequence"/>
</dbReference>
<reference evidence="2" key="2">
    <citation type="submission" date="2020-11" db="EMBL/GenBank/DDBJ databases">
        <authorList>
            <person name="McCartney M.A."/>
            <person name="Auch B."/>
            <person name="Kono T."/>
            <person name="Mallez S."/>
            <person name="Becker A."/>
            <person name="Gohl D.M."/>
            <person name="Silverstein K.A.T."/>
            <person name="Koren S."/>
            <person name="Bechman K.B."/>
            <person name="Herman A."/>
            <person name="Abrahante J.E."/>
            <person name="Garbe J."/>
        </authorList>
    </citation>
    <scope>NUCLEOTIDE SEQUENCE</scope>
    <source>
        <strain evidence="2">Duluth1</strain>
        <tissue evidence="2">Whole animal</tissue>
    </source>
</reference>
<reference evidence="2" key="1">
    <citation type="journal article" date="2019" name="bioRxiv">
        <title>The Genome of the Zebra Mussel, Dreissena polymorpha: A Resource for Invasive Species Research.</title>
        <authorList>
            <person name="McCartney M.A."/>
            <person name="Auch B."/>
            <person name="Kono T."/>
            <person name="Mallez S."/>
            <person name="Zhang Y."/>
            <person name="Obille A."/>
            <person name="Becker A."/>
            <person name="Abrahante J.E."/>
            <person name="Garbe J."/>
            <person name="Badalamenti J.P."/>
            <person name="Herman A."/>
            <person name="Mangelson H."/>
            <person name="Liachko I."/>
            <person name="Sullivan S."/>
            <person name="Sone E.D."/>
            <person name="Koren S."/>
            <person name="Silverstein K.A.T."/>
            <person name="Beckman K.B."/>
            <person name="Gohl D.M."/>
        </authorList>
    </citation>
    <scope>NUCLEOTIDE SEQUENCE</scope>
    <source>
        <strain evidence="2">Duluth1</strain>
        <tissue evidence="2">Whole animal</tissue>
    </source>
</reference>
<sequence length="60" mass="6267">MNENRPIPQGSSVIAGMNNRPIPQGSSVIAGMNNRPIPQGSSVIAGMIDPFHKGAVSLRV</sequence>
<proteinExistence type="predicted"/>
<evidence type="ECO:0000313" key="3">
    <source>
        <dbReference type="Proteomes" id="UP000828390"/>
    </source>
</evidence>
<dbReference type="AlphaFoldDB" id="A0A9D4D642"/>
<accession>A0A9D4D642</accession>
<evidence type="ECO:0000256" key="1">
    <source>
        <dbReference type="SAM" id="MobiDB-lite"/>
    </source>
</evidence>